<dbReference type="InterPro" id="IPR036388">
    <property type="entry name" value="WH-like_DNA-bd_sf"/>
</dbReference>
<protein>
    <submittedName>
        <fullName evidence="1">Uncharacterized protein</fullName>
    </submittedName>
</protein>
<proteinExistence type="predicted"/>
<organism evidence="1 2">
    <name type="scientific">Parelaphostrongylus tenuis</name>
    <name type="common">Meningeal worm</name>
    <dbReference type="NCBI Taxonomy" id="148309"/>
    <lineage>
        <taxon>Eukaryota</taxon>
        <taxon>Metazoa</taxon>
        <taxon>Ecdysozoa</taxon>
        <taxon>Nematoda</taxon>
        <taxon>Chromadorea</taxon>
        <taxon>Rhabditida</taxon>
        <taxon>Rhabditina</taxon>
        <taxon>Rhabditomorpha</taxon>
        <taxon>Strongyloidea</taxon>
        <taxon>Metastrongylidae</taxon>
        <taxon>Parelaphostrongylus</taxon>
    </lineage>
</organism>
<accession>A0AAD5MYU8</accession>
<comment type="caution">
    <text evidence="1">The sequence shown here is derived from an EMBL/GenBank/DDBJ whole genome shotgun (WGS) entry which is preliminary data.</text>
</comment>
<name>A0AAD5MYU8_PARTN</name>
<evidence type="ECO:0000313" key="2">
    <source>
        <dbReference type="Proteomes" id="UP001196413"/>
    </source>
</evidence>
<dbReference type="EMBL" id="JAHQIW010003176">
    <property type="protein sequence ID" value="KAJ1357532.1"/>
    <property type="molecule type" value="Genomic_DNA"/>
</dbReference>
<keyword evidence="2" id="KW-1185">Reference proteome</keyword>
<reference evidence="1" key="1">
    <citation type="submission" date="2021-06" db="EMBL/GenBank/DDBJ databases">
        <title>Parelaphostrongylus tenuis whole genome reference sequence.</title>
        <authorList>
            <person name="Garwood T.J."/>
            <person name="Larsen P.A."/>
            <person name="Fountain-Jones N.M."/>
            <person name="Garbe J.R."/>
            <person name="Macchietto M.G."/>
            <person name="Kania S.A."/>
            <person name="Gerhold R.W."/>
            <person name="Richards J.E."/>
            <person name="Wolf T.M."/>
        </authorList>
    </citation>
    <scope>NUCLEOTIDE SEQUENCE</scope>
    <source>
        <strain evidence="1">MNPRO001-30</strain>
        <tissue evidence="1">Meninges</tissue>
    </source>
</reference>
<dbReference type="AlphaFoldDB" id="A0AAD5MYU8"/>
<sequence length="79" mass="9024">MQYMPRYNRLYVLNKSDLQAALDAEPSSSTRDLAAELGVSQQAVVGELHQFDFVNKEPRQDPHKLHPIVDSFDQCSTFE</sequence>
<gene>
    <name evidence="1" type="ORF">KIN20_015702</name>
</gene>
<dbReference type="Proteomes" id="UP001196413">
    <property type="component" value="Unassembled WGS sequence"/>
</dbReference>
<dbReference type="Gene3D" id="1.10.10.10">
    <property type="entry name" value="Winged helix-like DNA-binding domain superfamily/Winged helix DNA-binding domain"/>
    <property type="match status" value="1"/>
</dbReference>
<evidence type="ECO:0000313" key="1">
    <source>
        <dbReference type="EMBL" id="KAJ1357532.1"/>
    </source>
</evidence>